<evidence type="ECO:0000313" key="3">
    <source>
        <dbReference type="Proteomes" id="UP000059680"/>
    </source>
</evidence>
<evidence type="ECO:0000313" key="2">
    <source>
        <dbReference type="EMBL" id="BAT10154.1"/>
    </source>
</evidence>
<dbReference type="PaxDb" id="39947-A0A0N7KRJ0"/>
<accession>A0A0N7KRJ0</accession>
<protein>
    <submittedName>
        <fullName evidence="2">Os10g0185200 protein</fullName>
    </submittedName>
</protein>
<reference evidence="3" key="1">
    <citation type="journal article" date="2005" name="Nature">
        <title>The map-based sequence of the rice genome.</title>
        <authorList>
            <consortium name="International rice genome sequencing project (IRGSP)"/>
            <person name="Matsumoto T."/>
            <person name="Wu J."/>
            <person name="Kanamori H."/>
            <person name="Katayose Y."/>
            <person name="Fujisawa M."/>
            <person name="Namiki N."/>
            <person name="Mizuno H."/>
            <person name="Yamamoto K."/>
            <person name="Antonio B.A."/>
            <person name="Baba T."/>
            <person name="Sakata K."/>
            <person name="Nagamura Y."/>
            <person name="Aoki H."/>
            <person name="Arikawa K."/>
            <person name="Arita K."/>
            <person name="Bito T."/>
            <person name="Chiden Y."/>
            <person name="Fujitsuka N."/>
            <person name="Fukunaka R."/>
            <person name="Hamada M."/>
            <person name="Harada C."/>
            <person name="Hayashi A."/>
            <person name="Hijishita S."/>
            <person name="Honda M."/>
            <person name="Hosokawa S."/>
            <person name="Ichikawa Y."/>
            <person name="Idonuma A."/>
            <person name="Iijima M."/>
            <person name="Ikeda M."/>
            <person name="Ikeno M."/>
            <person name="Ito K."/>
            <person name="Ito S."/>
            <person name="Ito T."/>
            <person name="Ito Y."/>
            <person name="Ito Y."/>
            <person name="Iwabuchi A."/>
            <person name="Kamiya K."/>
            <person name="Karasawa W."/>
            <person name="Kurita K."/>
            <person name="Katagiri S."/>
            <person name="Kikuta A."/>
            <person name="Kobayashi H."/>
            <person name="Kobayashi N."/>
            <person name="Machita K."/>
            <person name="Maehara T."/>
            <person name="Masukawa M."/>
            <person name="Mizubayashi T."/>
            <person name="Mukai Y."/>
            <person name="Nagasaki H."/>
            <person name="Nagata Y."/>
            <person name="Naito S."/>
            <person name="Nakashima M."/>
            <person name="Nakama Y."/>
            <person name="Nakamichi Y."/>
            <person name="Nakamura M."/>
            <person name="Meguro A."/>
            <person name="Negishi M."/>
            <person name="Ohta I."/>
            <person name="Ohta T."/>
            <person name="Okamoto M."/>
            <person name="Ono N."/>
            <person name="Saji S."/>
            <person name="Sakaguchi M."/>
            <person name="Sakai K."/>
            <person name="Shibata M."/>
            <person name="Shimokawa T."/>
            <person name="Song J."/>
            <person name="Takazaki Y."/>
            <person name="Terasawa K."/>
            <person name="Tsugane M."/>
            <person name="Tsuji K."/>
            <person name="Ueda S."/>
            <person name="Waki K."/>
            <person name="Yamagata H."/>
            <person name="Yamamoto M."/>
            <person name="Yamamoto S."/>
            <person name="Yamane H."/>
            <person name="Yoshiki S."/>
            <person name="Yoshihara R."/>
            <person name="Yukawa K."/>
            <person name="Zhong H."/>
            <person name="Yano M."/>
            <person name="Yuan Q."/>
            <person name="Ouyang S."/>
            <person name="Liu J."/>
            <person name="Jones K.M."/>
            <person name="Gansberger K."/>
            <person name="Moffat K."/>
            <person name="Hill J."/>
            <person name="Bera J."/>
            <person name="Fadrosh D."/>
            <person name="Jin S."/>
            <person name="Johri S."/>
            <person name="Kim M."/>
            <person name="Overton L."/>
            <person name="Reardon M."/>
            <person name="Tsitrin T."/>
            <person name="Vuong H."/>
            <person name="Weaver B."/>
            <person name="Ciecko A."/>
            <person name="Tallon L."/>
            <person name="Jackson J."/>
            <person name="Pai G."/>
            <person name="Aken S.V."/>
            <person name="Utterback T."/>
            <person name="Reidmuller S."/>
            <person name="Feldblyum T."/>
            <person name="Hsiao J."/>
            <person name="Zismann V."/>
            <person name="Iobst S."/>
            <person name="de Vazeille A.R."/>
            <person name="Buell C.R."/>
            <person name="Ying K."/>
            <person name="Li Y."/>
            <person name="Lu T."/>
            <person name="Huang Y."/>
            <person name="Zhao Q."/>
            <person name="Feng Q."/>
            <person name="Zhang L."/>
            <person name="Zhu J."/>
            <person name="Weng Q."/>
            <person name="Mu J."/>
            <person name="Lu Y."/>
            <person name="Fan D."/>
            <person name="Liu Y."/>
            <person name="Guan J."/>
            <person name="Zhang Y."/>
            <person name="Yu S."/>
            <person name="Liu X."/>
            <person name="Zhang Y."/>
            <person name="Hong G."/>
            <person name="Han B."/>
            <person name="Choisne N."/>
            <person name="Demange N."/>
            <person name="Orjeda G."/>
            <person name="Samain S."/>
            <person name="Cattolico L."/>
            <person name="Pelletier E."/>
            <person name="Couloux A."/>
            <person name="Segurens B."/>
            <person name="Wincker P."/>
            <person name="D'Hont A."/>
            <person name="Scarpelli C."/>
            <person name="Weissenbach J."/>
            <person name="Salanoubat M."/>
            <person name="Quetier F."/>
            <person name="Yu Y."/>
            <person name="Kim H.R."/>
            <person name="Rambo T."/>
            <person name="Currie J."/>
            <person name="Collura K."/>
            <person name="Luo M."/>
            <person name="Yang T."/>
            <person name="Ammiraju J.S.S."/>
            <person name="Engler F."/>
            <person name="Soderlund C."/>
            <person name="Wing R.A."/>
            <person name="Palmer L.E."/>
            <person name="de la Bastide M."/>
            <person name="Spiegel L."/>
            <person name="Nascimento L."/>
            <person name="Zutavern T."/>
            <person name="O'Shaughnessy A."/>
            <person name="Dike S."/>
            <person name="Dedhia N."/>
            <person name="Preston R."/>
            <person name="Balija V."/>
            <person name="McCombie W.R."/>
            <person name="Chow T."/>
            <person name="Chen H."/>
            <person name="Chung M."/>
            <person name="Chen C."/>
            <person name="Shaw J."/>
            <person name="Wu H."/>
            <person name="Hsiao K."/>
            <person name="Chao Y."/>
            <person name="Chu M."/>
            <person name="Cheng C."/>
            <person name="Hour A."/>
            <person name="Lee P."/>
            <person name="Lin S."/>
            <person name="Lin Y."/>
            <person name="Liou J."/>
            <person name="Liu S."/>
            <person name="Hsing Y."/>
            <person name="Raghuvanshi S."/>
            <person name="Mohanty A."/>
            <person name="Bharti A.K."/>
            <person name="Gaur A."/>
            <person name="Gupta V."/>
            <person name="Kumar D."/>
            <person name="Ravi V."/>
            <person name="Vij S."/>
            <person name="Kapur A."/>
            <person name="Khurana P."/>
            <person name="Khurana P."/>
            <person name="Khurana J.P."/>
            <person name="Tyagi A.K."/>
            <person name="Gaikwad K."/>
            <person name="Singh A."/>
            <person name="Dalal V."/>
            <person name="Srivastava S."/>
            <person name="Dixit A."/>
            <person name="Pal A.K."/>
            <person name="Ghazi I.A."/>
            <person name="Yadav M."/>
            <person name="Pandit A."/>
            <person name="Bhargava A."/>
            <person name="Sureshbabu K."/>
            <person name="Batra K."/>
            <person name="Sharma T.R."/>
            <person name="Mohapatra T."/>
            <person name="Singh N.K."/>
            <person name="Messing J."/>
            <person name="Nelson A.B."/>
            <person name="Fuks G."/>
            <person name="Kavchok S."/>
            <person name="Keizer G."/>
            <person name="Linton E."/>
            <person name="Llaca V."/>
            <person name="Song R."/>
            <person name="Tanyolac B."/>
            <person name="Young S."/>
            <person name="Ho-Il K."/>
            <person name="Hahn J.H."/>
            <person name="Sangsakoo G."/>
            <person name="Vanavichit A."/>
            <person name="de Mattos Luiz.A.T."/>
            <person name="Zimmer P.D."/>
            <person name="Malone G."/>
            <person name="Dellagostin O."/>
            <person name="de Oliveira A.C."/>
            <person name="Bevan M."/>
            <person name="Bancroft I."/>
            <person name="Minx P."/>
            <person name="Cordum H."/>
            <person name="Wilson R."/>
            <person name="Cheng Z."/>
            <person name="Jin W."/>
            <person name="Jiang J."/>
            <person name="Leong S.A."/>
            <person name="Iwama H."/>
            <person name="Gojobori T."/>
            <person name="Itoh T."/>
            <person name="Niimura Y."/>
            <person name="Fujii Y."/>
            <person name="Habara T."/>
            <person name="Sakai H."/>
            <person name="Sato Y."/>
            <person name="Wilson G."/>
            <person name="Kumar K."/>
            <person name="McCouch S."/>
            <person name="Juretic N."/>
            <person name="Hoen D."/>
            <person name="Wright S."/>
            <person name="Bruskiewich R."/>
            <person name="Bureau T."/>
            <person name="Miyao A."/>
            <person name="Hirochika H."/>
            <person name="Nishikawa T."/>
            <person name="Kadowaki K."/>
            <person name="Sugiura M."/>
            <person name="Burr B."/>
            <person name="Sasaki T."/>
        </authorList>
    </citation>
    <scope>NUCLEOTIDE SEQUENCE [LARGE SCALE GENOMIC DNA]</scope>
    <source>
        <strain evidence="3">cv. Nipponbare</strain>
    </source>
</reference>
<sequence>MGGEHRSSGGSPRSVEIQRGERVWDASTPTTMDAVEELTQLSESMRQVASLLADDDPCDDSAPRRLSTFVNAVALGNVVSIGHRHRDLPARSLVCSPDLIQF</sequence>
<organism evidence="2 3">
    <name type="scientific">Oryza sativa subsp. japonica</name>
    <name type="common">Rice</name>
    <dbReference type="NCBI Taxonomy" id="39947"/>
    <lineage>
        <taxon>Eukaryota</taxon>
        <taxon>Viridiplantae</taxon>
        <taxon>Streptophyta</taxon>
        <taxon>Embryophyta</taxon>
        <taxon>Tracheophyta</taxon>
        <taxon>Spermatophyta</taxon>
        <taxon>Magnoliopsida</taxon>
        <taxon>Liliopsida</taxon>
        <taxon>Poales</taxon>
        <taxon>Poaceae</taxon>
        <taxon>BOP clade</taxon>
        <taxon>Oryzoideae</taxon>
        <taxon>Oryzeae</taxon>
        <taxon>Oryzinae</taxon>
        <taxon>Oryza</taxon>
        <taxon>Oryza sativa</taxon>
    </lineage>
</organism>
<gene>
    <name evidence="2" type="ordered locus">Os10g0185200</name>
    <name evidence="2" type="ORF">OSNPB_100185200</name>
</gene>
<dbReference type="EMBL" id="AP014966">
    <property type="protein sequence ID" value="BAT10154.1"/>
    <property type="molecule type" value="Genomic_DNA"/>
</dbReference>
<proteinExistence type="predicted"/>
<keyword evidence="3" id="KW-1185">Reference proteome</keyword>
<dbReference type="AlphaFoldDB" id="A0A0N7KRJ0"/>
<dbReference type="Gramene" id="Os10t0185200-00">
    <property type="protein sequence ID" value="Os10t0185200-00"/>
    <property type="gene ID" value="Os10g0185200"/>
</dbReference>
<evidence type="ECO:0000256" key="1">
    <source>
        <dbReference type="SAM" id="MobiDB-lite"/>
    </source>
</evidence>
<dbReference type="STRING" id="39947.A0A0N7KRJ0"/>
<dbReference type="FunCoup" id="A0A0N7KRJ0">
    <property type="interactions" value="3"/>
</dbReference>
<dbReference type="InParanoid" id="A0A0N7KRJ0"/>
<feature type="region of interest" description="Disordered" evidence="1">
    <location>
        <begin position="1"/>
        <end position="21"/>
    </location>
</feature>
<name>A0A0N7KRJ0_ORYSJ</name>
<dbReference type="Proteomes" id="UP000059680">
    <property type="component" value="Chromosome 10"/>
</dbReference>
<reference evidence="2 3" key="3">
    <citation type="journal article" date="2013" name="Rice">
        <title>Improvement of the Oryza sativa Nipponbare reference genome using next generation sequence and optical map data.</title>
        <authorList>
            <person name="Kawahara Y."/>
            <person name="de la Bastide M."/>
            <person name="Hamilton J.P."/>
            <person name="Kanamori H."/>
            <person name="McCombie W.R."/>
            <person name="Ouyang S."/>
            <person name="Schwartz D.C."/>
            <person name="Tanaka T."/>
            <person name="Wu J."/>
            <person name="Zhou S."/>
            <person name="Childs K.L."/>
            <person name="Davidson R.M."/>
            <person name="Lin H."/>
            <person name="Quesada-Ocampo L."/>
            <person name="Vaillancourt B."/>
            <person name="Sakai H."/>
            <person name="Lee S.S."/>
            <person name="Kim J."/>
            <person name="Numa H."/>
            <person name="Itoh T."/>
            <person name="Buell C.R."/>
            <person name="Matsumoto T."/>
        </authorList>
    </citation>
    <scope>NUCLEOTIDE SEQUENCE [LARGE SCALE GENOMIC DNA]</scope>
    <source>
        <strain evidence="3">cv. Nipponbare</strain>
    </source>
</reference>
<reference evidence="2 3" key="2">
    <citation type="journal article" date="2013" name="Plant Cell Physiol.">
        <title>Rice Annotation Project Database (RAP-DB): an integrative and interactive database for rice genomics.</title>
        <authorList>
            <person name="Sakai H."/>
            <person name="Lee S.S."/>
            <person name="Tanaka T."/>
            <person name="Numa H."/>
            <person name="Kim J."/>
            <person name="Kawahara Y."/>
            <person name="Wakimoto H."/>
            <person name="Yang C.C."/>
            <person name="Iwamoto M."/>
            <person name="Abe T."/>
            <person name="Yamada Y."/>
            <person name="Muto A."/>
            <person name="Inokuchi H."/>
            <person name="Ikemura T."/>
            <person name="Matsumoto T."/>
            <person name="Sasaki T."/>
            <person name="Itoh T."/>
        </authorList>
    </citation>
    <scope>NUCLEOTIDE SEQUENCE [LARGE SCALE GENOMIC DNA]</scope>
    <source>
        <strain evidence="3">cv. Nipponbare</strain>
    </source>
</reference>
<dbReference type="eggNOG" id="KOG0446">
    <property type="taxonomic scope" value="Eukaryota"/>
</dbReference>